<accession>A0A9R1VHB8</accession>
<dbReference type="Pfam" id="PF00010">
    <property type="entry name" value="HLH"/>
    <property type="match status" value="1"/>
</dbReference>
<dbReference type="AlphaFoldDB" id="A0A9R1VHB8"/>
<evidence type="ECO:0000256" key="3">
    <source>
        <dbReference type="ARBA" id="ARBA00023163"/>
    </source>
</evidence>
<dbReference type="PROSITE" id="PS50888">
    <property type="entry name" value="BHLH"/>
    <property type="match status" value="1"/>
</dbReference>
<dbReference type="Proteomes" id="UP000235145">
    <property type="component" value="Unassembled WGS sequence"/>
</dbReference>
<keyword evidence="2" id="KW-0805">Transcription regulation</keyword>
<protein>
    <recommendedName>
        <fullName evidence="5">BHLH domain-containing protein</fullName>
    </recommendedName>
</protein>
<proteinExistence type="predicted"/>
<reference evidence="6 7" key="1">
    <citation type="journal article" date="2017" name="Nat. Commun.">
        <title>Genome assembly with in vitro proximity ligation data and whole-genome triplication in lettuce.</title>
        <authorList>
            <person name="Reyes-Chin-Wo S."/>
            <person name="Wang Z."/>
            <person name="Yang X."/>
            <person name="Kozik A."/>
            <person name="Arikit S."/>
            <person name="Song C."/>
            <person name="Xia L."/>
            <person name="Froenicke L."/>
            <person name="Lavelle D.O."/>
            <person name="Truco M.J."/>
            <person name="Xia R."/>
            <person name="Zhu S."/>
            <person name="Xu C."/>
            <person name="Xu H."/>
            <person name="Xu X."/>
            <person name="Cox K."/>
            <person name="Korf I."/>
            <person name="Meyers B.C."/>
            <person name="Michelmore R.W."/>
        </authorList>
    </citation>
    <scope>NUCLEOTIDE SEQUENCE [LARGE SCALE GENOMIC DNA]</scope>
    <source>
        <strain evidence="7">cv. Salinas</strain>
        <tissue evidence="6">Seedlings</tissue>
    </source>
</reference>
<dbReference type="PANTHER" id="PTHR12565:SF433">
    <property type="entry name" value="MYC-TYPE, BASIC HELIX-LOOP-HELIX (BHLH) DOMAIN-CONTAINING PROTEIN-RELATED"/>
    <property type="match status" value="1"/>
</dbReference>
<dbReference type="InterPro" id="IPR036638">
    <property type="entry name" value="HLH_DNA-bd_sf"/>
</dbReference>
<comment type="subcellular location">
    <subcellularLocation>
        <location evidence="1">Nucleus</location>
    </subcellularLocation>
</comment>
<dbReference type="GO" id="GO:0003700">
    <property type="term" value="F:DNA-binding transcription factor activity"/>
    <property type="evidence" value="ECO:0000318"/>
    <property type="project" value="GO_Central"/>
</dbReference>
<dbReference type="Gene3D" id="4.10.280.10">
    <property type="entry name" value="Helix-loop-helix DNA-binding domain"/>
    <property type="match status" value="1"/>
</dbReference>
<dbReference type="EMBL" id="NBSK02000005">
    <property type="protein sequence ID" value="KAJ0206098.1"/>
    <property type="molecule type" value="Genomic_DNA"/>
</dbReference>
<organism evidence="6 7">
    <name type="scientific">Lactuca sativa</name>
    <name type="common">Garden lettuce</name>
    <dbReference type="NCBI Taxonomy" id="4236"/>
    <lineage>
        <taxon>Eukaryota</taxon>
        <taxon>Viridiplantae</taxon>
        <taxon>Streptophyta</taxon>
        <taxon>Embryophyta</taxon>
        <taxon>Tracheophyta</taxon>
        <taxon>Spermatophyta</taxon>
        <taxon>Magnoliopsida</taxon>
        <taxon>eudicotyledons</taxon>
        <taxon>Gunneridae</taxon>
        <taxon>Pentapetalae</taxon>
        <taxon>asterids</taxon>
        <taxon>campanulids</taxon>
        <taxon>Asterales</taxon>
        <taxon>Asteraceae</taxon>
        <taxon>Cichorioideae</taxon>
        <taxon>Cichorieae</taxon>
        <taxon>Lactucinae</taxon>
        <taxon>Lactuca</taxon>
    </lineage>
</organism>
<dbReference type="GO" id="GO:0005634">
    <property type="term" value="C:nucleus"/>
    <property type="evidence" value="ECO:0000318"/>
    <property type="project" value="GO_Central"/>
</dbReference>
<dbReference type="SMART" id="SM00353">
    <property type="entry name" value="HLH"/>
    <property type="match status" value="1"/>
</dbReference>
<gene>
    <name evidence="6" type="ORF">LSAT_V11C500233010</name>
</gene>
<evidence type="ECO:0000313" key="6">
    <source>
        <dbReference type="EMBL" id="KAJ0206098.1"/>
    </source>
</evidence>
<dbReference type="OrthoDB" id="1928604at2759"/>
<evidence type="ECO:0000256" key="1">
    <source>
        <dbReference type="ARBA" id="ARBA00004123"/>
    </source>
</evidence>
<dbReference type="Gramene" id="rna-gnl|WGS:NBSK|LSAT_5X10781_mrna">
    <property type="protein sequence ID" value="cds-PLY98872.1"/>
    <property type="gene ID" value="gene-LSAT_5X10781"/>
</dbReference>
<evidence type="ECO:0000313" key="7">
    <source>
        <dbReference type="Proteomes" id="UP000235145"/>
    </source>
</evidence>
<dbReference type="SUPFAM" id="SSF47459">
    <property type="entry name" value="HLH, helix-loop-helix DNA-binding domain"/>
    <property type="match status" value="1"/>
</dbReference>
<keyword evidence="7" id="KW-1185">Reference proteome</keyword>
<evidence type="ECO:0000256" key="4">
    <source>
        <dbReference type="ARBA" id="ARBA00023242"/>
    </source>
</evidence>
<feature type="domain" description="BHLH" evidence="5">
    <location>
        <begin position="138"/>
        <end position="188"/>
    </location>
</feature>
<keyword evidence="3" id="KW-0804">Transcription</keyword>
<name>A0A9R1VHB8_LACSA</name>
<evidence type="ECO:0000256" key="2">
    <source>
        <dbReference type="ARBA" id="ARBA00023015"/>
    </source>
</evidence>
<keyword evidence="4" id="KW-0539">Nucleus</keyword>
<evidence type="ECO:0000259" key="5">
    <source>
        <dbReference type="PROSITE" id="PS50888"/>
    </source>
</evidence>
<dbReference type="InterPro" id="IPR011598">
    <property type="entry name" value="bHLH_dom"/>
</dbReference>
<dbReference type="PANTHER" id="PTHR12565">
    <property type="entry name" value="STEROL REGULATORY ELEMENT-BINDING PROTEIN"/>
    <property type="match status" value="1"/>
</dbReference>
<comment type="caution">
    <text evidence="6">The sequence shown here is derived from an EMBL/GenBank/DDBJ whole genome shotgun (WGS) entry which is preliminary data.</text>
</comment>
<dbReference type="GO" id="GO:0046983">
    <property type="term" value="F:protein dimerization activity"/>
    <property type="evidence" value="ECO:0007669"/>
    <property type="project" value="InterPro"/>
</dbReference>
<dbReference type="InterPro" id="IPR024097">
    <property type="entry name" value="bHLH_ZIP_TF"/>
</dbReference>
<sequence length="274" mass="31206">MEVSPFHEQHHPFLLDQSLLYPATTGTITDSIGFSDEFQLSHDDHIIPNGAIEMSAHSNQVDICNNLKSSESPMPMVVHGHIHEKTMPTTDSYGMTKNTCNKCRNQNKSNIEQEKNKKLRYSKEGQIGYVYVRARRGEATDSHSLAERVRREKISEKMKALQAIVPGCDKITGKVLMLEEVINYVQSLQNEIQFLSSKLACVNPMYYSASNFDASMLNTHQNMTTNQQHLLSFQEHQMSNVGFENDKEVLWDLEEQIQGFEEPFAIINSSNSFN</sequence>